<protein>
    <submittedName>
        <fullName evidence="4">DUF4974 domain-containing protein</fullName>
    </submittedName>
</protein>
<organism evidence="4 5">
    <name type="scientific">Sphingobacterium zhuxiongii</name>
    <dbReference type="NCBI Taxonomy" id="2662364"/>
    <lineage>
        <taxon>Bacteria</taxon>
        <taxon>Pseudomonadati</taxon>
        <taxon>Bacteroidota</taxon>
        <taxon>Sphingobacteriia</taxon>
        <taxon>Sphingobacteriales</taxon>
        <taxon>Sphingobacteriaceae</taxon>
        <taxon>Sphingobacterium</taxon>
    </lineage>
</organism>
<dbReference type="Pfam" id="PF16344">
    <property type="entry name" value="FecR_C"/>
    <property type="match status" value="1"/>
</dbReference>
<dbReference type="Proteomes" id="UP000326921">
    <property type="component" value="Chromosome"/>
</dbReference>
<dbReference type="Gene3D" id="3.55.50.30">
    <property type="match status" value="1"/>
</dbReference>
<name>A0A5Q0QEH0_9SPHI</name>
<feature type="domain" description="Protein FecR C-terminal" evidence="3">
    <location>
        <begin position="299"/>
        <end position="368"/>
    </location>
</feature>
<dbReference type="PANTHER" id="PTHR30273:SF2">
    <property type="entry name" value="PROTEIN FECR"/>
    <property type="match status" value="1"/>
</dbReference>
<dbReference type="Pfam" id="PF04773">
    <property type="entry name" value="FecR"/>
    <property type="match status" value="1"/>
</dbReference>
<feature type="domain" description="FecR protein" evidence="2">
    <location>
        <begin position="164"/>
        <end position="257"/>
    </location>
</feature>
<keyword evidence="1" id="KW-0472">Membrane</keyword>
<sequence length="373" mass="42193">MEQPILRTIINILSGRQGKDDLDKVDQQLAESFERNEWNDDNDAQENVHDRISKAVLSKTNPPVNFKKNNYSIILKIAATILFLGIVGYQAAKYDIVNIGLFSKGHNFKSASAGLSTSNGDFKDLKLMSIGETYEQQSFSIVKVSENKYEFRSKEHNGDLTQIRVATDVMESFQLQLPDLSIVTLDSQSELIFPSKFKSNSRQVEAKGRLYFQVVKDPSRPFSVESNHITALVKGTSFVFNSNNKIEDTFIALVEGSLACVHNQSNILLKPGQKGALQNDNLTIGSFDLEEMLAFTRNEFLFQNQSLQVIMNEISSWYHMVPDLSGLESNELILTLKINRNKSLREVLDILQLTGDLNIKIEERRIIVRKANH</sequence>
<proteinExistence type="predicted"/>
<evidence type="ECO:0000259" key="3">
    <source>
        <dbReference type="Pfam" id="PF16344"/>
    </source>
</evidence>
<evidence type="ECO:0000313" key="4">
    <source>
        <dbReference type="EMBL" id="QGA25932.1"/>
    </source>
</evidence>
<feature type="transmembrane region" description="Helical" evidence="1">
    <location>
        <begin position="73"/>
        <end position="92"/>
    </location>
</feature>
<dbReference type="PANTHER" id="PTHR30273">
    <property type="entry name" value="PERIPLASMIC SIGNAL SENSOR AND SIGMA FACTOR ACTIVATOR FECR-RELATED"/>
    <property type="match status" value="1"/>
</dbReference>
<accession>A0A5Q0QEH0</accession>
<dbReference type="InterPro" id="IPR012373">
    <property type="entry name" value="Ferrdict_sens_TM"/>
</dbReference>
<reference evidence="4 5" key="1">
    <citation type="submission" date="2019-10" db="EMBL/GenBank/DDBJ databases">
        <authorList>
            <person name="Dong K."/>
        </authorList>
    </citation>
    <scope>NUCLEOTIDE SEQUENCE [LARGE SCALE GENOMIC DNA]</scope>
    <source>
        <strain evidence="5">dk4302</strain>
    </source>
</reference>
<dbReference type="Gene3D" id="2.60.120.1440">
    <property type="match status" value="1"/>
</dbReference>
<gene>
    <name evidence="4" type="ORF">GFH32_06205</name>
</gene>
<dbReference type="GO" id="GO:0016989">
    <property type="term" value="F:sigma factor antagonist activity"/>
    <property type="evidence" value="ECO:0007669"/>
    <property type="project" value="TreeGrafter"/>
</dbReference>
<evidence type="ECO:0000313" key="5">
    <source>
        <dbReference type="Proteomes" id="UP000326921"/>
    </source>
</evidence>
<keyword evidence="1" id="KW-1133">Transmembrane helix</keyword>
<dbReference type="InterPro" id="IPR006860">
    <property type="entry name" value="FecR"/>
</dbReference>
<evidence type="ECO:0000259" key="2">
    <source>
        <dbReference type="Pfam" id="PF04773"/>
    </source>
</evidence>
<dbReference type="RefSeq" id="WP_153510287.1">
    <property type="nucleotide sequence ID" value="NZ_CP045652.1"/>
</dbReference>
<keyword evidence="1" id="KW-0812">Transmembrane</keyword>
<dbReference type="EMBL" id="CP045652">
    <property type="protein sequence ID" value="QGA25932.1"/>
    <property type="molecule type" value="Genomic_DNA"/>
</dbReference>
<dbReference type="InterPro" id="IPR032508">
    <property type="entry name" value="FecR_C"/>
</dbReference>
<keyword evidence="5" id="KW-1185">Reference proteome</keyword>
<dbReference type="AlphaFoldDB" id="A0A5Q0QEH0"/>
<dbReference type="KEGG" id="sphe:GFH32_06205"/>
<evidence type="ECO:0000256" key="1">
    <source>
        <dbReference type="SAM" id="Phobius"/>
    </source>
</evidence>